<proteinExistence type="predicted"/>
<accession>A0A1F4VCU4</accession>
<dbReference type="PANTHER" id="PTHR43190:SF3">
    <property type="entry name" value="N-ACETYL-D-GLUCOSAMINE KINASE"/>
    <property type="match status" value="1"/>
</dbReference>
<evidence type="ECO:0000313" key="2">
    <source>
        <dbReference type="EMBL" id="OGC55072.1"/>
    </source>
</evidence>
<dbReference type="InterPro" id="IPR002731">
    <property type="entry name" value="ATPase_BadF"/>
</dbReference>
<evidence type="ECO:0000313" key="3">
    <source>
        <dbReference type="Proteomes" id="UP000176504"/>
    </source>
</evidence>
<dbReference type="InterPro" id="IPR043129">
    <property type="entry name" value="ATPase_NBD"/>
</dbReference>
<organism evidence="2 3">
    <name type="scientific">candidate division WWE3 bacterium RIFCSPLOWO2_01_FULL_41_18</name>
    <dbReference type="NCBI Taxonomy" id="1802625"/>
    <lineage>
        <taxon>Bacteria</taxon>
        <taxon>Katanobacteria</taxon>
    </lineage>
</organism>
<feature type="domain" description="ATPase BadF/BadG/BcrA/BcrD type" evidence="1">
    <location>
        <begin position="4"/>
        <end position="304"/>
    </location>
</feature>
<dbReference type="SUPFAM" id="SSF53067">
    <property type="entry name" value="Actin-like ATPase domain"/>
    <property type="match status" value="2"/>
</dbReference>
<dbReference type="Proteomes" id="UP000176504">
    <property type="component" value="Unassembled WGS sequence"/>
</dbReference>
<dbReference type="InterPro" id="IPR052519">
    <property type="entry name" value="Euk-type_GlcNAc_Kinase"/>
</dbReference>
<protein>
    <recommendedName>
        <fullName evidence="1">ATPase BadF/BadG/BcrA/BcrD type domain-containing protein</fullName>
    </recommendedName>
</protein>
<gene>
    <name evidence="2" type="ORF">A3A78_03790</name>
</gene>
<dbReference type="CDD" id="cd24007">
    <property type="entry name" value="ASKHA_NBD_eukNAGK-like"/>
    <property type="match status" value="1"/>
</dbReference>
<sequence>MYFLGVDGGGTKTQIILADENENVIGVSFTGPTYIRSVFGDTLKKTLEEGIFFAIQNSHLKDVKIARSCFGIAGLDSPSDFAEVLKIVKSITSVRLDPHPLILNDAVCALRRGTNKGYGISIVAGTGSNCYARSKFGAETFVGGLGHTLSDEGGGYFVGLNVLHAASKSFDGRIEKTILEEMVYEEFGVLSMRDLLSKVYRDGFGKMEIARLSILCEEANEKGDAKAHEILQSAAKELVLMVKTGAKKLDMILDEFDLVCVGGSFKREHGPIRKFFEKEIKENLKRANIIYPVNEPAMGAVLIAIDRYKVLKR</sequence>
<name>A0A1F4VCU4_UNCKA</name>
<evidence type="ECO:0000259" key="1">
    <source>
        <dbReference type="Pfam" id="PF01869"/>
    </source>
</evidence>
<dbReference type="EMBL" id="MEVI01000003">
    <property type="protein sequence ID" value="OGC55072.1"/>
    <property type="molecule type" value="Genomic_DNA"/>
</dbReference>
<comment type="caution">
    <text evidence="2">The sequence shown here is derived from an EMBL/GenBank/DDBJ whole genome shotgun (WGS) entry which is preliminary data.</text>
</comment>
<dbReference type="Pfam" id="PF01869">
    <property type="entry name" value="BcrAD_BadFG"/>
    <property type="match status" value="1"/>
</dbReference>
<dbReference type="PANTHER" id="PTHR43190">
    <property type="entry name" value="N-ACETYL-D-GLUCOSAMINE KINASE"/>
    <property type="match status" value="1"/>
</dbReference>
<dbReference type="Gene3D" id="3.30.420.40">
    <property type="match status" value="2"/>
</dbReference>
<reference evidence="2 3" key="1">
    <citation type="journal article" date="2016" name="Nat. Commun.">
        <title>Thousands of microbial genomes shed light on interconnected biogeochemical processes in an aquifer system.</title>
        <authorList>
            <person name="Anantharaman K."/>
            <person name="Brown C.T."/>
            <person name="Hug L.A."/>
            <person name="Sharon I."/>
            <person name="Castelle C.J."/>
            <person name="Probst A.J."/>
            <person name="Thomas B.C."/>
            <person name="Singh A."/>
            <person name="Wilkins M.J."/>
            <person name="Karaoz U."/>
            <person name="Brodie E.L."/>
            <person name="Williams K.H."/>
            <person name="Hubbard S.S."/>
            <person name="Banfield J.F."/>
        </authorList>
    </citation>
    <scope>NUCLEOTIDE SEQUENCE [LARGE SCALE GENOMIC DNA]</scope>
</reference>
<dbReference type="AlphaFoldDB" id="A0A1F4VCU4"/>